<feature type="region of interest" description="Disordered" evidence="1">
    <location>
        <begin position="125"/>
        <end position="162"/>
    </location>
</feature>
<evidence type="ECO:0000313" key="3">
    <source>
        <dbReference type="EMBL" id="KAK8869667.1"/>
    </source>
</evidence>
<feature type="transmembrane region" description="Helical" evidence="2">
    <location>
        <begin position="64"/>
        <end position="83"/>
    </location>
</feature>
<feature type="compositionally biased region" description="Polar residues" evidence="1">
    <location>
        <begin position="400"/>
        <end position="414"/>
    </location>
</feature>
<keyword evidence="2" id="KW-0472">Membrane</keyword>
<feature type="compositionally biased region" description="Basic and acidic residues" evidence="1">
    <location>
        <begin position="556"/>
        <end position="571"/>
    </location>
</feature>
<feature type="region of interest" description="Disordered" evidence="1">
    <location>
        <begin position="318"/>
        <end position="418"/>
    </location>
</feature>
<accession>A0AAW0Z615</accession>
<dbReference type="PANTHER" id="PTHR28297:SF1">
    <property type="entry name" value="FUNGAL PROTEIN"/>
    <property type="match status" value="1"/>
</dbReference>
<dbReference type="AlphaFoldDB" id="A0AAW0Z615"/>
<reference evidence="3 4" key="1">
    <citation type="journal article" date="2024" name="bioRxiv">
        <title>Comparative genomics of Cryptococcus and Kwoniella reveals pathogenesis evolution and contrasting karyotype dynamics via intercentromeric recombination or chromosome fusion.</title>
        <authorList>
            <person name="Coelho M.A."/>
            <person name="David-Palma M."/>
            <person name="Shea T."/>
            <person name="Bowers K."/>
            <person name="McGinley-Smith S."/>
            <person name="Mohammad A.W."/>
            <person name="Gnirke A."/>
            <person name="Yurkov A.M."/>
            <person name="Nowrousian M."/>
            <person name="Sun S."/>
            <person name="Cuomo C.A."/>
            <person name="Heitman J."/>
        </authorList>
    </citation>
    <scope>NUCLEOTIDE SEQUENCE [LARGE SCALE GENOMIC DNA]</scope>
    <source>
        <strain evidence="3 4">CBS 13917</strain>
    </source>
</reference>
<feature type="transmembrane region" description="Helical" evidence="2">
    <location>
        <begin position="215"/>
        <end position="237"/>
    </location>
</feature>
<dbReference type="Pfam" id="PF10445">
    <property type="entry name" value="DUF2456"/>
    <property type="match status" value="1"/>
</dbReference>
<feature type="compositionally biased region" description="Low complexity" evidence="1">
    <location>
        <begin position="333"/>
        <end position="342"/>
    </location>
</feature>
<feature type="compositionally biased region" description="Polar residues" evidence="1">
    <location>
        <begin position="144"/>
        <end position="161"/>
    </location>
</feature>
<feature type="compositionally biased region" description="Polar residues" evidence="1">
    <location>
        <begin position="363"/>
        <end position="372"/>
    </location>
</feature>
<dbReference type="KEGG" id="kne:92177495"/>
<dbReference type="Proteomes" id="UP001388673">
    <property type="component" value="Unassembled WGS sequence"/>
</dbReference>
<keyword evidence="2" id="KW-0812">Transmembrane</keyword>
<dbReference type="GeneID" id="92177495"/>
<dbReference type="RefSeq" id="XP_066805913.1">
    <property type="nucleotide sequence ID" value="XM_066943371.1"/>
</dbReference>
<keyword evidence="2" id="KW-1133">Transmembrane helix</keyword>
<keyword evidence="4" id="KW-1185">Reference proteome</keyword>
<evidence type="ECO:0000256" key="2">
    <source>
        <dbReference type="SAM" id="Phobius"/>
    </source>
</evidence>
<feature type="transmembrane region" description="Helical" evidence="2">
    <location>
        <begin position="249"/>
        <end position="273"/>
    </location>
</feature>
<organism evidence="3 4">
    <name type="scientific">Kwoniella newhampshirensis</name>
    <dbReference type="NCBI Taxonomy" id="1651941"/>
    <lineage>
        <taxon>Eukaryota</taxon>
        <taxon>Fungi</taxon>
        <taxon>Dikarya</taxon>
        <taxon>Basidiomycota</taxon>
        <taxon>Agaricomycotina</taxon>
        <taxon>Tremellomycetes</taxon>
        <taxon>Tremellales</taxon>
        <taxon>Cryptococcaceae</taxon>
        <taxon>Kwoniella</taxon>
    </lineage>
</organism>
<sequence length="571" mass="61221">MKSLFRPFPVPLTNRQWFYLIFTQGFVAGLIDGGANFGIAYGMYHNAQYVTIWVLSKNTISGALGVTALVQCLISMLITSSLVHTDIHHKVIPPLPYVWPHVEHLPDPAGSKLFALLGVKPNNYSGQISPSDSREKIDPERSSGIPSPTDSNSPSPLPSSEQNERSHSIAMWLLHQIRLILRFTFEGTEANIFLHHPFSFRTLLHRMFLTSLQGLLIGAVFGLPLWIIFMIVIGPIYGHDNLNEKHWRWAPMVINGAFGAILGWITNPIFAALAMGSQAEHCLVIVPAEDEENVLESAGAAAEATGDDAGVHTIVEEEDENGEEVLSPPLPHHSPSASIRSPRPIPLPASPLATPHRPRGRSRASSTFSNRTKPPLTANYSDLPLAPPSPSYFGGGLLSTPRSAPSEQQPQNHLAVSPPGVGVGRERGGSIPGPPAPVFGSVPRLRNRGMTISTFVSTTQSNPASNGPEASWSYALGGTGGRAQRRLRAMTTTTTTSGPKVEGQGRALWSNNDGGKTVLGAPIGGPPTGAGASTTRPAVWDVFGRVEGASSQVEKANNEKDQVTIDTKEGK</sequence>
<protein>
    <recommendedName>
        <fullName evidence="5">Urea transporter</fullName>
    </recommendedName>
</protein>
<evidence type="ECO:0000313" key="4">
    <source>
        <dbReference type="Proteomes" id="UP001388673"/>
    </source>
</evidence>
<feature type="compositionally biased region" description="Basic and acidic residues" evidence="1">
    <location>
        <begin position="132"/>
        <end position="141"/>
    </location>
</feature>
<dbReference type="InterPro" id="IPR018852">
    <property type="entry name" value="DUF2456"/>
</dbReference>
<evidence type="ECO:0000256" key="1">
    <source>
        <dbReference type="SAM" id="MobiDB-lite"/>
    </source>
</evidence>
<feature type="region of interest" description="Disordered" evidence="1">
    <location>
        <begin position="550"/>
        <end position="571"/>
    </location>
</feature>
<dbReference type="PANTHER" id="PTHR28297">
    <property type="entry name" value="FUNGAL PROTEIN"/>
    <property type="match status" value="1"/>
</dbReference>
<name>A0AAW0Z615_9TREE</name>
<gene>
    <name evidence="3" type="ORF">IAR55_000235</name>
</gene>
<feature type="transmembrane region" description="Helical" evidence="2">
    <location>
        <begin position="21"/>
        <end position="44"/>
    </location>
</feature>
<proteinExistence type="predicted"/>
<evidence type="ECO:0008006" key="5">
    <source>
        <dbReference type="Google" id="ProtNLM"/>
    </source>
</evidence>
<comment type="caution">
    <text evidence="3">The sequence shown here is derived from an EMBL/GenBank/DDBJ whole genome shotgun (WGS) entry which is preliminary data.</text>
</comment>
<dbReference type="EMBL" id="JBCAWK010000001">
    <property type="protein sequence ID" value="KAK8869667.1"/>
    <property type="molecule type" value="Genomic_DNA"/>
</dbReference>